<keyword evidence="5 7" id="KW-0040">ANK repeat</keyword>
<feature type="domain" description="PGG" evidence="9">
    <location>
        <begin position="683"/>
        <end position="796"/>
    </location>
</feature>
<evidence type="ECO:0000256" key="8">
    <source>
        <dbReference type="SAM" id="Phobius"/>
    </source>
</evidence>
<evidence type="ECO:0000256" key="6">
    <source>
        <dbReference type="ARBA" id="ARBA00023136"/>
    </source>
</evidence>
<feature type="transmembrane region" description="Helical" evidence="8">
    <location>
        <begin position="776"/>
        <end position="796"/>
    </location>
</feature>
<keyword evidence="4 8" id="KW-1133">Transmembrane helix</keyword>
<sequence length="876" mass="97932">MAEKFSNKPHIFNGSDFDYWKKKMESYITSQGYDIWLKVNQPYEIPERIDTPALKLEFENNCKARNIILNGISRSDFDRVSHLATANKIWKALNDFHTGTSNIKELRKDVFKKEYIKFEMKLGESLDDYLARFNKILSDLRSVDASYDVNYSQSEIARHFMNGLDMKVWDVKVTSIQESVDMNALTLDILYTKLKTYEMNILSKRTDLKSTALISSSGSSSESISLAAFAAFTALSDDQLEEINPSKKPSEEFLNYLERYTSSSINSSAAGSSQMPLPAAALSAESILRSVTIEGDTVLHVVATHGDHENFLECAKLIYERAQHLLFKTNGKGNTPLHCASRSGNYDMAYRLYGAAKSTSKGAEYLRMENGCKETALHEAVRKGNNRIVEFLMRGDSELARLPKEGMSPLYLAILLKNYVIATTIHDIREDGLVSYAGLNGQNALHAAVLQDRAVTELLLRWKPSLTEQADQNGSTPLHFAASRRVEGRGCMWKSRSTVVPVLQENRFQLYRPDSEGSYPIHVAASSGARQTVIYFIKERPEIAGFRDSKGRTFLHVAVEKDRRDVVRHACNTRSLAWILNMQDNDGNTAIHIASQQGLMLHFSFLLMNRGVNLNIQNNKGQTPLDISHSKIPAGFFYAWNPENVILSLLKICNAMPGSLRADHLQEQYSSQQKHEDKVRESEKLSSSSQTLGLGSVLIVTVTFGATFALPGGYKSDDHYRAGTPTLAGRYCFDAFIMANTLAFICSVLATINLMYSGISMVNLPSRRWHFKMSSLLVAGSVTSLGSAFALGMYLVLIPVSPAIAATICALMVIASLWLCMEPWYGFLIGTAVYFRIGNQALLGIAQIFIRRMVIIYWPCILIFGWVALSRTTGHN</sequence>
<evidence type="ECO:0000256" key="2">
    <source>
        <dbReference type="ARBA" id="ARBA00022692"/>
    </source>
</evidence>
<dbReference type="Pfam" id="PF14223">
    <property type="entry name" value="Retrotran_gag_2"/>
    <property type="match status" value="1"/>
</dbReference>
<dbReference type="PROSITE" id="PS50297">
    <property type="entry name" value="ANK_REP_REGION"/>
    <property type="match status" value="1"/>
</dbReference>
<dbReference type="InterPro" id="IPR026961">
    <property type="entry name" value="PGG_dom"/>
</dbReference>
<dbReference type="Pfam" id="PF00023">
    <property type="entry name" value="Ank"/>
    <property type="match status" value="1"/>
</dbReference>
<keyword evidence="11" id="KW-1185">Reference proteome</keyword>
<organism evidence="10">
    <name type="scientific">Oryza brachyantha</name>
    <name type="common">malo sina</name>
    <dbReference type="NCBI Taxonomy" id="4533"/>
    <lineage>
        <taxon>Eukaryota</taxon>
        <taxon>Viridiplantae</taxon>
        <taxon>Streptophyta</taxon>
        <taxon>Embryophyta</taxon>
        <taxon>Tracheophyta</taxon>
        <taxon>Spermatophyta</taxon>
        <taxon>Magnoliopsida</taxon>
        <taxon>Liliopsida</taxon>
        <taxon>Poales</taxon>
        <taxon>Poaceae</taxon>
        <taxon>BOP clade</taxon>
        <taxon>Oryzoideae</taxon>
        <taxon>Oryzeae</taxon>
        <taxon>Oryzinae</taxon>
        <taxon>Oryza</taxon>
    </lineage>
</organism>
<proteinExistence type="predicted"/>
<dbReference type="EnsemblPlants" id="OB09G13910.1">
    <property type="protein sequence ID" value="OB09G13910.1"/>
    <property type="gene ID" value="OB09G13910"/>
</dbReference>
<evidence type="ECO:0000313" key="11">
    <source>
        <dbReference type="Proteomes" id="UP000006038"/>
    </source>
</evidence>
<dbReference type="Gramene" id="OB09G13910.1">
    <property type="protein sequence ID" value="OB09G13910.1"/>
    <property type="gene ID" value="OB09G13910"/>
</dbReference>
<name>J3MWL2_ORYBR</name>
<comment type="subcellular location">
    <subcellularLocation>
        <location evidence="1">Membrane</location>
        <topology evidence="1">Multi-pass membrane protein</topology>
    </subcellularLocation>
</comment>
<dbReference type="eggNOG" id="KOG0504">
    <property type="taxonomic scope" value="Eukaryota"/>
</dbReference>
<evidence type="ECO:0000313" key="10">
    <source>
        <dbReference type="EnsemblPlants" id="OB09G13910.1"/>
    </source>
</evidence>
<dbReference type="Gene3D" id="1.25.40.20">
    <property type="entry name" value="Ankyrin repeat-containing domain"/>
    <property type="match status" value="1"/>
</dbReference>
<dbReference type="GO" id="GO:0005886">
    <property type="term" value="C:plasma membrane"/>
    <property type="evidence" value="ECO:0007669"/>
    <property type="project" value="TreeGrafter"/>
</dbReference>
<dbReference type="InterPro" id="IPR036770">
    <property type="entry name" value="Ankyrin_rpt-contain_sf"/>
</dbReference>
<reference evidence="10" key="2">
    <citation type="submission" date="2013-04" db="UniProtKB">
        <authorList>
            <consortium name="EnsemblPlants"/>
        </authorList>
    </citation>
    <scope>IDENTIFICATION</scope>
</reference>
<evidence type="ECO:0000256" key="1">
    <source>
        <dbReference type="ARBA" id="ARBA00004141"/>
    </source>
</evidence>
<feature type="repeat" description="ANK" evidence="7">
    <location>
        <begin position="586"/>
        <end position="619"/>
    </location>
</feature>
<dbReference type="PANTHER" id="PTHR24186">
    <property type="entry name" value="PROTEIN PHOSPHATASE 1 REGULATORY SUBUNIT"/>
    <property type="match status" value="1"/>
</dbReference>
<reference evidence="10" key="1">
    <citation type="journal article" date="2013" name="Nat. Commun.">
        <title>Whole-genome sequencing of Oryza brachyantha reveals mechanisms underlying Oryza genome evolution.</title>
        <authorList>
            <person name="Chen J."/>
            <person name="Huang Q."/>
            <person name="Gao D."/>
            <person name="Wang J."/>
            <person name="Lang Y."/>
            <person name="Liu T."/>
            <person name="Li B."/>
            <person name="Bai Z."/>
            <person name="Luis Goicoechea J."/>
            <person name="Liang C."/>
            <person name="Chen C."/>
            <person name="Zhang W."/>
            <person name="Sun S."/>
            <person name="Liao Y."/>
            <person name="Zhang X."/>
            <person name="Yang L."/>
            <person name="Song C."/>
            <person name="Wang M."/>
            <person name="Shi J."/>
            <person name="Liu G."/>
            <person name="Liu J."/>
            <person name="Zhou H."/>
            <person name="Zhou W."/>
            <person name="Yu Q."/>
            <person name="An N."/>
            <person name="Chen Y."/>
            <person name="Cai Q."/>
            <person name="Wang B."/>
            <person name="Liu B."/>
            <person name="Min J."/>
            <person name="Huang Y."/>
            <person name="Wu H."/>
            <person name="Li Z."/>
            <person name="Zhang Y."/>
            <person name="Yin Y."/>
            <person name="Song W."/>
            <person name="Jiang J."/>
            <person name="Jackson S.A."/>
            <person name="Wing R.A."/>
            <person name="Wang J."/>
            <person name="Chen M."/>
        </authorList>
    </citation>
    <scope>NUCLEOTIDE SEQUENCE [LARGE SCALE GENOMIC DNA]</scope>
    <source>
        <strain evidence="10">cv. IRGC 101232</strain>
    </source>
</reference>
<dbReference type="Proteomes" id="UP000006038">
    <property type="component" value="Chromosome 9"/>
</dbReference>
<dbReference type="eggNOG" id="KOG0017">
    <property type="taxonomic scope" value="Eukaryota"/>
</dbReference>
<evidence type="ECO:0000259" key="9">
    <source>
        <dbReference type="Pfam" id="PF13962"/>
    </source>
</evidence>
<accession>J3MWL2</accession>
<evidence type="ECO:0000256" key="7">
    <source>
        <dbReference type="PROSITE-ProRule" id="PRU00023"/>
    </source>
</evidence>
<keyword evidence="3" id="KW-0677">Repeat</keyword>
<keyword evidence="2 8" id="KW-0812">Transmembrane</keyword>
<dbReference type="Pfam" id="PF13962">
    <property type="entry name" value="PGG"/>
    <property type="match status" value="1"/>
</dbReference>
<dbReference type="InterPro" id="IPR002110">
    <property type="entry name" value="Ankyrin_rpt"/>
</dbReference>
<dbReference type="HOGENOM" id="CLU_328283_0_0_1"/>
<dbReference type="PROSITE" id="PS50088">
    <property type="entry name" value="ANK_REPEAT"/>
    <property type="match status" value="1"/>
</dbReference>
<dbReference type="SUPFAM" id="SSF48403">
    <property type="entry name" value="Ankyrin repeat"/>
    <property type="match status" value="1"/>
</dbReference>
<feature type="transmembrane region" description="Helical" evidence="8">
    <location>
        <begin position="731"/>
        <end position="756"/>
    </location>
</feature>
<evidence type="ECO:0000256" key="5">
    <source>
        <dbReference type="ARBA" id="ARBA00023043"/>
    </source>
</evidence>
<evidence type="ECO:0000256" key="4">
    <source>
        <dbReference type="ARBA" id="ARBA00022989"/>
    </source>
</evidence>
<dbReference type="STRING" id="4533.J3MWL2"/>
<dbReference type="PANTHER" id="PTHR24186:SF50">
    <property type="entry name" value="ANKYRIN REPEAT-CONTAINING PROTEIN ITN1-LIKE ISOFORM X1"/>
    <property type="match status" value="1"/>
</dbReference>
<dbReference type="SMART" id="SM00248">
    <property type="entry name" value="ANK"/>
    <property type="match status" value="9"/>
</dbReference>
<keyword evidence="6 8" id="KW-0472">Membrane</keyword>
<dbReference type="Pfam" id="PF13857">
    <property type="entry name" value="Ank_5"/>
    <property type="match status" value="1"/>
</dbReference>
<feature type="transmembrane region" description="Helical" evidence="8">
    <location>
        <begin position="692"/>
        <end position="710"/>
    </location>
</feature>
<dbReference type="Pfam" id="PF12796">
    <property type="entry name" value="Ank_2"/>
    <property type="match status" value="2"/>
</dbReference>
<dbReference type="OMA" id="CHELKDM"/>
<protein>
    <recommendedName>
        <fullName evidence="9">PGG domain-containing protein</fullName>
    </recommendedName>
</protein>
<dbReference type="AlphaFoldDB" id="J3MWL2"/>
<feature type="transmembrane region" description="Helical" evidence="8">
    <location>
        <begin position="853"/>
        <end position="869"/>
    </location>
</feature>
<evidence type="ECO:0000256" key="3">
    <source>
        <dbReference type="ARBA" id="ARBA00022737"/>
    </source>
</evidence>